<dbReference type="STRING" id="350054.Mflv_0121"/>
<feature type="transmembrane region" description="Helical" evidence="1">
    <location>
        <begin position="100"/>
        <end position="119"/>
    </location>
</feature>
<feature type="transmembrane region" description="Helical" evidence="1">
    <location>
        <begin position="156"/>
        <end position="180"/>
    </location>
</feature>
<dbReference type="InterPro" id="IPR031614">
    <property type="entry name" value="Holin_9"/>
</dbReference>
<organism evidence="2">
    <name type="scientific">Mycolicibacterium gilvum (strain PYR-GCK)</name>
    <name type="common">Mycobacterium gilvum (strain PYR-GCK)</name>
    <dbReference type="NCBI Taxonomy" id="350054"/>
    <lineage>
        <taxon>Bacteria</taxon>
        <taxon>Bacillati</taxon>
        <taxon>Actinomycetota</taxon>
        <taxon>Actinomycetes</taxon>
        <taxon>Mycobacteriales</taxon>
        <taxon>Mycobacteriaceae</taxon>
        <taxon>Mycolicibacterium</taxon>
    </lineage>
</organism>
<evidence type="ECO:0000256" key="1">
    <source>
        <dbReference type="SAM" id="Phobius"/>
    </source>
</evidence>
<dbReference type="KEGG" id="mgi:Mflv_0121"/>
<evidence type="ECO:0000313" key="2">
    <source>
        <dbReference type="EMBL" id="ABP42616.1"/>
    </source>
</evidence>
<proteinExistence type="predicted"/>
<accession>A4T2Y4</accession>
<name>A4T2Y4_MYCGI</name>
<evidence type="ECO:0008006" key="3">
    <source>
        <dbReference type="Google" id="ProtNLM"/>
    </source>
</evidence>
<keyword evidence="1" id="KW-0812">Transmembrane</keyword>
<feature type="transmembrane region" description="Helical" evidence="1">
    <location>
        <begin position="131"/>
        <end position="149"/>
    </location>
</feature>
<dbReference type="eggNOG" id="ENOG503034X">
    <property type="taxonomic scope" value="Bacteria"/>
</dbReference>
<sequence length="183" mass="19455">MFLRPDCTLASPVMFSPASAPLIRLALSSESFRRRIEPWPRTGHAVAENSRDNRLLAEFPHPLRDRVVTAPWPQARRAVPKVARSSVIVEPVIPLPRASVLAGVMIIGVALGMMAALLAAVKVTATVRPDVVIGLVIGVPGVLGMLMILMSSRRWVTAVGAMILAIGPGWFGALTAIQVASGV</sequence>
<keyword evidence="1" id="KW-0472">Membrane</keyword>
<reference evidence="2" key="1">
    <citation type="submission" date="2007-04" db="EMBL/GenBank/DDBJ databases">
        <authorList>
            <consortium name="US DOE Joint Genome Institute"/>
            <person name="Copeland A."/>
            <person name="Lucas S."/>
            <person name="Lapidus A."/>
            <person name="Barry K."/>
            <person name="Detter J.C."/>
            <person name="Glavina del Rio T."/>
            <person name="Hammon N."/>
            <person name="Israni S."/>
            <person name="Dalin E."/>
            <person name="Tice H."/>
            <person name="Pitluck S."/>
            <person name="Chain P."/>
            <person name="Malfatti S."/>
            <person name="Shin M."/>
            <person name="Vergez L."/>
            <person name="Schmutz J."/>
            <person name="Larimer F."/>
            <person name="Land M."/>
            <person name="Hauser L."/>
            <person name="Kyrpides N."/>
            <person name="Mikhailova N."/>
            <person name="Miller C."/>
            <person name="Richardson P."/>
        </authorList>
    </citation>
    <scope>NUCLEOTIDE SEQUENCE</scope>
    <source>
        <strain evidence="2">PYR-GCK</strain>
    </source>
</reference>
<dbReference type="EMBL" id="CP000656">
    <property type="protein sequence ID" value="ABP42616.1"/>
    <property type="molecule type" value="Genomic_DNA"/>
</dbReference>
<dbReference type="AlphaFoldDB" id="A4T2Y4"/>
<keyword evidence="1" id="KW-1133">Transmembrane helix</keyword>
<protein>
    <recommendedName>
        <fullName evidence="3">Hydrophobic protein</fullName>
    </recommendedName>
</protein>
<gene>
    <name evidence="2" type="ordered locus">Mflv_0121</name>
</gene>
<reference evidence="2" key="2">
    <citation type="journal article" date="2013" name="PLoS ONE">
        <title>A Gene Expression Study of the Activities of Aromatic Ring-Cleavage Dioxygenases in Mycobacterium gilvum PYR-GCK to Changes in Salinity and pH during Pyrene Degradation.</title>
        <authorList>
            <person name="Badejo A.C."/>
            <person name="Badejo A.O."/>
            <person name="Shin K.H."/>
            <person name="Chai Y.G."/>
        </authorList>
    </citation>
    <scope>NUCLEOTIDE SEQUENCE [LARGE SCALE GENOMIC DNA]</scope>
    <source>
        <strain evidence="2">PYR-GCK</strain>
    </source>
</reference>
<dbReference type="Pfam" id="PF16936">
    <property type="entry name" value="Holin_9"/>
    <property type="match status" value="1"/>
</dbReference>
<dbReference type="HOGENOM" id="CLU_1473647_0_0_11"/>